<feature type="domain" description="HTH cro/C1-type" evidence="1">
    <location>
        <begin position="30"/>
        <end position="84"/>
    </location>
</feature>
<dbReference type="GO" id="GO:0003677">
    <property type="term" value="F:DNA binding"/>
    <property type="evidence" value="ECO:0007669"/>
    <property type="project" value="InterPro"/>
</dbReference>
<dbReference type="Gene3D" id="1.10.260.40">
    <property type="entry name" value="lambda repressor-like DNA-binding domains"/>
    <property type="match status" value="1"/>
</dbReference>
<comment type="caution">
    <text evidence="3">The sequence shown here is derived from an EMBL/GenBank/DDBJ whole genome shotgun (WGS) entry which is preliminary data.</text>
</comment>
<dbReference type="PROSITE" id="PS50943">
    <property type="entry name" value="HTH_CROC1"/>
    <property type="match status" value="1"/>
</dbReference>
<dbReference type="SUPFAM" id="SSF47413">
    <property type="entry name" value="lambda repressor-like DNA-binding domains"/>
    <property type="match status" value="1"/>
</dbReference>
<proteinExistence type="predicted"/>
<protein>
    <recommendedName>
        <fullName evidence="1">HTH cro/C1-type domain-containing protein</fullName>
    </recommendedName>
</protein>
<dbReference type="AlphaFoldDB" id="A0A358DW23"/>
<evidence type="ECO:0000313" key="5">
    <source>
        <dbReference type="Proteomes" id="UP000264779"/>
    </source>
</evidence>
<evidence type="ECO:0000259" key="1">
    <source>
        <dbReference type="PROSITE" id="PS50943"/>
    </source>
</evidence>
<dbReference type="InterPro" id="IPR010982">
    <property type="entry name" value="Lambda_DNA-bd_dom_sf"/>
</dbReference>
<dbReference type="EMBL" id="DONK01000056">
    <property type="protein sequence ID" value="HBU50484.1"/>
    <property type="molecule type" value="Genomic_DNA"/>
</dbReference>
<evidence type="ECO:0000313" key="3">
    <source>
        <dbReference type="EMBL" id="HBU50484.1"/>
    </source>
</evidence>
<dbReference type="Proteomes" id="UP000264779">
    <property type="component" value="Unassembled WGS sequence"/>
</dbReference>
<dbReference type="SMART" id="SM00530">
    <property type="entry name" value="HTH_XRE"/>
    <property type="match status" value="1"/>
</dbReference>
<organism evidence="3 5">
    <name type="scientific">Alteromonas australica</name>
    <dbReference type="NCBI Taxonomy" id="589873"/>
    <lineage>
        <taxon>Bacteria</taxon>
        <taxon>Pseudomonadati</taxon>
        <taxon>Pseudomonadota</taxon>
        <taxon>Gammaproteobacteria</taxon>
        <taxon>Alteromonadales</taxon>
        <taxon>Alteromonadaceae</taxon>
        <taxon>Alteromonas/Salinimonas group</taxon>
        <taxon>Alteromonas</taxon>
    </lineage>
</organism>
<dbReference type="EMBL" id="DNAN01000673">
    <property type="protein sequence ID" value="HAW77847.1"/>
    <property type="molecule type" value="Genomic_DNA"/>
</dbReference>
<name>A0A358DW23_9ALTE</name>
<evidence type="ECO:0000313" key="2">
    <source>
        <dbReference type="EMBL" id="HAW77847.1"/>
    </source>
</evidence>
<dbReference type="Proteomes" id="UP000263517">
    <property type="component" value="Unassembled WGS sequence"/>
</dbReference>
<dbReference type="CDD" id="cd00093">
    <property type="entry name" value="HTH_XRE"/>
    <property type="match status" value="1"/>
</dbReference>
<evidence type="ECO:0000313" key="4">
    <source>
        <dbReference type="Proteomes" id="UP000263517"/>
    </source>
</evidence>
<gene>
    <name evidence="2" type="ORF">DCW74_19195</name>
    <name evidence="3" type="ORF">DEB45_04420</name>
</gene>
<accession>A0A358DW23</accession>
<dbReference type="InterPro" id="IPR001387">
    <property type="entry name" value="Cro/C1-type_HTH"/>
</dbReference>
<dbReference type="Pfam" id="PF01381">
    <property type="entry name" value="HTH_3"/>
    <property type="match status" value="1"/>
</dbReference>
<sequence>MFFSKEKIESWASEKLYAREELIYNVTEDMLVIMEELGISKNELARKLGKSKSYVTQLLNGSRNMTLGTLSDVCMELNTKPKISFSGHSLESEEYKEFAVYWHNDVTNSRCANPPVNVRVESKKNVFENDINYLKTA</sequence>
<reference evidence="4 5" key="1">
    <citation type="journal article" date="2018" name="Nat. Biotechnol.">
        <title>A standardized bacterial taxonomy based on genome phylogeny substantially revises the tree of life.</title>
        <authorList>
            <person name="Parks D.H."/>
            <person name="Chuvochina M."/>
            <person name="Waite D.W."/>
            <person name="Rinke C."/>
            <person name="Skarshewski A."/>
            <person name="Chaumeil P.A."/>
            <person name="Hugenholtz P."/>
        </authorList>
    </citation>
    <scope>NUCLEOTIDE SEQUENCE [LARGE SCALE GENOMIC DNA]</scope>
    <source>
        <strain evidence="3">UBA11621</strain>
        <strain evidence="2">UBA11978</strain>
    </source>
</reference>